<sequence length="172" mass="20032">MKFQGIKPYIQCNNYSVDVALRYLESTIGDYIEEMGLELEPDFQRGQVWTEQQQELYIEHLLREGVSGLDIYFNHTKWQNTVGNGDGWFVCVDGLQRLTACLKFIRNQIKAFGHFYNEFQDKIPMMIRLSFHVNNLQTRKEVLEWYLQMNSGGTVHSQEELARVAGLLAAES</sequence>
<dbReference type="AlphaFoldDB" id="A0A7X3ILK7"/>
<reference evidence="2 3" key="1">
    <citation type="submission" date="2019-12" db="EMBL/GenBank/DDBJ databases">
        <title>Paenibacillus sp. nov., an endophytic bacterium isolated from the stem of Dendrobium.</title>
        <authorList>
            <person name="Zhao R."/>
        </authorList>
    </citation>
    <scope>NUCLEOTIDE SEQUENCE [LARGE SCALE GENOMIC DNA]</scope>
    <source>
        <strain evidence="2 3">HJL G12</strain>
    </source>
</reference>
<dbReference type="Pfam" id="PF03235">
    <property type="entry name" value="GmrSD_N"/>
    <property type="match status" value="1"/>
</dbReference>
<evidence type="ECO:0000259" key="1">
    <source>
        <dbReference type="Pfam" id="PF03235"/>
    </source>
</evidence>
<comment type="caution">
    <text evidence="2">The sequence shown here is derived from an EMBL/GenBank/DDBJ whole genome shotgun (WGS) entry which is preliminary data.</text>
</comment>
<keyword evidence="3" id="KW-1185">Reference proteome</keyword>
<dbReference type="InterPro" id="IPR004919">
    <property type="entry name" value="GmrSD_N"/>
</dbReference>
<protein>
    <submittedName>
        <fullName evidence="2">DUF262 domain-containing protein</fullName>
    </submittedName>
</protein>
<evidence type="ECO:0000313" key="3">
    <source>
        <dbReference type="Proteomes" id="UP000460318"/>
    </source>
</evidence>
<dbReference type="PANTHER" id="PTHR39639">
    <property type="entry name" value="CHROMOSOME 16, WHOLE GENOME SHOTGUN SEQUENCE"/>
    <property type="match status" value="1"/>
</dbReference>
<dbReference type="Proteomes" id="UP000460318">
    <property type="component" value="Unassembled WGS sequence"/>
</dbReference>
<dbReference type="RefSeq" id="WP_160498519.1">
    <property type="nucleotide sequence ID" value="NZ_WUBI01000002.1"/>
</dbReference>
<gene>
    <name evidence="2" type="ORF">GRF59_14910</name>
</gene>
<evidence type="ECO:0000313" key="2">
    <source>
        <dbReference type="EMBL" id="MWV44910.1"/>
    </source>
</evidence>
<feature type="domain" description="GmrSD restriction endonucleases N-terminal" evidence="1">
    <location>
        <begin position="39"/>
        <end position="107"/>
    </location>
</feature>
<dbReference type="EMBL" id="WUBI01000002">
    <property type="protein sequence ID" value="MWV44910.1"/>
    <property type="molecule type" value="Genomic_DNA"/>
</dbReference>
<proteinExistence type="predicted"/>
<dbReference type="PANTHER" id="PTHR39639:SF1">
    <property type="entry name" value="DUF262 DOMAIN-CONTAINING PROTEIN"/>
    <property type="match status" value="1"/>
</dbReference>
<accession>A0A7X3ILK7</accession>
<name>A0A7X3ILK7_9BACL</name>
<organism evidence="2 3">
    <name type="scientific">Paenibacillus dendrobii</name>
    <dbReference type="NCBI Taxonomy" id="2691084"/>
    <lineage>
        <taxon>Bacteria</taxon>
        <taxon>Bacillati</taxon>
        <taxon>Bacillota</taxon>
        <taxon>Bacilli</taxon>
        <taxon>Bacillales</taxon>
        <taxon>Paenibacillaceae</taxon>
        <taxon>Paenibacillus</taxon>
    </lineage>
</organism>